<dbReference type="NCBIfam" id="TIGR03601">
    <property type="entry name" value="B_an_ocin"/>
    <property type="match status" value="1"/>
</dbReference>
<organism evidence="1 2">
    <name type="scientific">Niallia endozanthoxylica</name>
    <dbReference type="NCBI Taxonomy" id="2036016"/>
    <lineage>
        <taxon>Bacteria</taxon>
        <taxon>Bacillati</taxon>
        <taxon>Bacillota</taxon>
        <taxon>Bacilli</taxon>
        <taxon>Bacillales</taxon>
        <taxon>Bacillaceae</taxon>
        <taxon>Niallia</taxon>
    </lineage>
</organism>
<reference evidence="1 2" key="1">
    <citation type="submission" date="2019-09" db="EMBL/GenBank/DDBJ databases">
        <title>Whole genome sequences of isolates from the Mars Exploration Rovers.</title>
        <authorList>
            <person name="Seuylemezian A."/>
            <person name="Vaishampayan P."/>
        </authorList>
    </citation>
    <scope>NUCLEOTIDE SEQUENCE [LARGE SCALE GENOMIC DNA]</scope>
    <source>
        <strain evidence="1 2">MER_TA_151</strain>
    </source>
</reference>
<dbReference type="InterPro" id="IPR019890">
    <property type="entry name" value="Bacteriocin/sonorensin"/>
</dbReference>
<keyword evidence="2" id="KW-1185">Reference proteome</keyword>
<evidence type="ECO:0000313" key="1">
    <source>
        <dbReference type="EMBL" id="KAA9029105.1"/>
    </source>
</evidence>
<evidence type="ECO:0000313" key="2">
    <source>
        <dbReference type="Proteomes" id="UP000326671"/>
    </source>
</evidence>
<sequence length="90" mass="9981">MYDFQNELQALNLGDFQASQPVPYDPNQLYDDQDRIFLGVGGFGRCSSCFSSCFNCFNCFNCFSCFNCFHCGGHRCGGHHCGGGHRCGGR</sequence>
<comment type="caution">
    <text evidence="1">The sequence shown here is derived from an EMBL/GenBank/DDBJ whole genome shotgun (WGS) entry which is preliminary data.</text>
</comment>
<name>A0A5J5I0E0_9BACI</name>
<proteinExistence type="predicted"/>
<dbReference type="RefSeq" id="WP_150438570.1">
    <property type="nucleotide sequence ID" value="NZ_VYKL01000009.1"/>
</dbReference>
<dbReference type="Proteomes" id="UP000326671">
    <property type="component" value="Unassembled WGS sequence"/>
</dbReference>
<protein>
    <submittedName>
        <fullName evidence="1">Heterocycloanthracin/sonorensin family bacteriocin</fullName>
    </submittedName>
</protein>
<accession>A0A5J5I0E0</accession>
<gene>
    <name evidence="1" type="ORF">F4V44_03310</name>
</gene>
<dbReference type="AlphaFoldDB" id="A0A5J5I0E0"/>
<dbReference type="OrthoDB" id="2943812at2"/>
<dbReference type="EMBL" id="VYKL01000009">
    <property type="protein sequence ID" value="KAA9029105.1"/>
    <property type="molecule type" value="Genomic_DNA"/>
</dbReference>